<keyword evidence="3" id="KW-1185">Reference proteome</keyword>
<reference evidence="3" key="1">
    <citation type="journal article" date="2019" name="Int. J. Syst. Evol. Microbiol.">
        <title>The Global Catalogue of Microorganisms (GCM) 10K type strain sequencing project: providing services to taxonomists for standard genome sequencing and annotation.</title>
        <authorList>
            <consortium name="The Broad Institute Genomics Platform"/>
            <consortium name="The Broad Institute Genome Sequencing Center for Infectious Disease"/>
            <person name="Wu L."/>
            <person name="Ma J."/>
        </authorList>
    </citation>
    <scope>NUCLEOTIDE SEQUENCE [LARGE SCALE GENOMIC DNA]</scope>
    <source>
        <strain evidence="3">CGMCC 1.10832</strain>
    </source>
</reference>
<dbReference type="EMBL" id="BMEC01000001">
    <property type="protein sequence ID" value="GGC22414.1"/>
    <property type="molecule type" value="Genomic_DNA"/>
</dbReference>
<keyword evidence="1" id="KW-0472">Membrane</keyword>
<name>A0ABQ1LCJ7_9BACT</name>
<dbReference type="PROSITE" id="PS51257">
    <property type="entry name" value="PROKAR_LIPOPROTEIN"/>
    <property type="match status" value="1"/>
</dbReference>
<evidence type="ECO:0000313" key="2">
    <source>
        <dbReference type="EMBL" id="GGC22414.1"/>
    </source>
</evidence>
<dbReference type="Proteomes" id="UP000636010">
    <property type="component" value="Unassembled WGS sequence"/>
</dbReference>
<keyword evidence="1" id="KW-0812">Transmembrane</keyword>
<proteinExistence type="predicted"/>
<accession>A0ABQ1LCJ7</accession>
<comment type="caution">
    <text evidence="2">The sequence shown here is derived from an EMBL/GenBank/DDBJ whole genome shotgun (WGS) entry which is preliminary data.</text>
</comment>
<organism evidence="2 3">
    <name type="scientific">Marivirga lumbricoides</name>
    <dbReference type="NCBI Taxonomy" id="1046115"/>
    <lineage>
        <taxon>Bacteria</taxon>
        <taxon>Pseudomonadati</taxon>
        <taxon>Bacteroidota</taxon>
        <taxon>Cytophagia</taxon>
        <taxon>Cytophagales</taxon>
        <taxon>Marivirgaceae</taxon>
        <taxon>Marivirga</taxon>
    </lineage>
</organism>
<sequence>MENKNIGLIIVAVMVFTILSTGCSISITRNYYSEKPKTPIKTDSTTYLVKLGSHLPKPNYEQK</sequence>
<keyword evidence="1" id="KW-1133">Transmembrane helix</keyword>
<protein>
    <recommendedName>
        <fullName evidence="4">Lipoprotein</fullName>
    </recommendedName>
</protein>
<feature type="transmembrane region" description="Helical" evidence="1">
    <location>
        <begin position="6"/>
        <end position="27"/>
    </location>
</feature>
<evidence type="ECO:0008006" key="4">
    <source>
        <dbReference type="Google" id="ProtNLM"/>
    </source>
</evidence>
<evidence type="ECO:0000256" key="1">
    <source>
        <dbReference type="SAM" id="Phobius"/>
    </source>
</evidence>
<evidence type="ECO:0000313" key="3">
    <source>
        <dbReference type="Proteomes" id="UP000636010"/>
    </source>
</evidence>
<gene>
    <name evidence="2" type="ORF">GCM10011506_04650</name>
</gene>
<dbReference type="RefSeq" id="WP_188460182.1">
    <property type="nucleotide sequence ID" value="NZ_BAABHU010000001.1"/>
</dbReference>